<keyword evidence="3" id="KW-1133">Transmembrane helix</keyword>
<dbReference type="EMBL" id="JBHUOM010000023">
    <property type="protein sequence ID" value="MFD2936344.1"/>
    <property type="molecule type" value="Genomic_DNA"/>
</dbReference>
<dbReference type="InterPro" id="IPR003567">
    <property type="entry name" value="Cyt_c_biogenesis"/>
</dbReference>
<feature type="transmembrane region" description="Helical" evidence="3">
    <location>
        <begin position="315"/>
        <end position="331"/>
    </location>
</feature>
<dbReference type="InterPro" id="IPR002541">
    <property type="entry name" value="Cyt_c_assembly"/>
</dbReference>
<feature type="transmembrane region" description="Helical" evidence="3">
    <location>
        <begin position="12"/>
        <end position="30"/>
    </location>
</feature>
<keyword evidence="3" id="KW-0472">Membrane</keyword>
<protein>
    <submittedName>
        <fullName evidence="5">Cytochrome c biogenesis protein CcsA</fullName>
    </submittedName>
</protein>
<comment type="caution">
    <text evidence="5">The sequence shown here is derived from an EMBL/GenBank/DDBJ whole genome shotgun (WGS) entry which is preliminary data.</text>
</comment>
<dbReference type="Proteomes" id="UP001597512">
    <property type="component" value="Unassembled WGS sequence"/>
</dbReference>
<feature type="transmembrane region" description="Helical" evidence="3">
    <location>
        <begin position="274"/>
        <end position="295"/>
    </location>
</feature>
<evidence type="ECO:0000256" key="1">
    <source>
        <dbReference type="ARBA" id="ARBA00009186"/>
    </source>
</evidence>
<feature type="transmembrane region" description="Helical" evidence="3">
    <location>
        <begin position="523"/>
        <end position="545"/>
    </location>
</feature>
<sequence>MIHTTVGQLGHFFVILSFVTALVATVAYFLSALGRGNAVQAEAVEEPQLAYAGEASFGGKVAKRKRPLQQLNQQPQEKKDDWRTLARWAFYIHGAAVIGVASSLFYIIYNHYFEYHYAWSHSSRALPVQYMISCFWEGQEGSFLLWLFWNAVLGAILIRTSGKQWEAPMMAIFALVQAFLASMILGVIFGDSFKIGSSPFLLLTEAMPDAPIFTADPNFVPKDGNGLNPLLQNYWMVIHPPTLFLGFALTLVPFAYCIAGLWRNQPLEWIRPAMPWTLIGGMVLGVGVMMGGYWAYETLNFEGYWNWDPVENAVYVPWLVLVAALHTMLIAKRSSTGLKMAIILTISTFILILYSTFLSRSGILGNASVHSFTDLGLSGQLLLYLLVFVTLATVLAASKWKYIPSDTEEASVYSKEFWVFIGATILCLAAFQVIATTSIPVYNKVLESFGKVSNLALPADQVSHYSKFQIWFFALIALVTGVGQYMWWRKLENKKWDALITPGILTLLVSAALIAFGQMKNPVYMVLLVASVFALMTNGTILLGIIRGNYRLSGGAIAHIGMALMLIGILYSSGYTKVISINNSGLLISKQEEFTKDNNRQNKENTLLWLNQPEHMGPYQLTYRGQRIEAREVPGYIPRKDVEVIEGDFHGIAQRDIVQNGKVYYKKGDTLALYPENTYYDVEYREPNGKIFNLYPRAQVNERMGLLASPDIRHKSDRDMYTYVSSVPDPSAENTWEKTETYSVAIKDTFFLNDYVAILDDVARTNEVEGMEVGPTDAAVRAKVRVLDKNGEHILSPAFVIKNRMVAHPAEVSDELGVRIQLNEIDPRTGKFTFAVNRTQRDYIVMKAIEKPLINVLWIGTLIVVIGFLIATFRRYQEFRKMRNKAV</sequence>
<feature type="transmembrane region" description="Helical" evidence="3">
    <location>
        <begin position="468"/>
        <end position="487"/>
    </location>
</feature>
<feature type="transmembrane region" description="Helical" evidence="3">
    <location>
        <begin position="141"/>
        <end position="158"/>
    </location>
</feature>
<keyword evidence="2" id="KW-0201">Cytochrome c-type biogenesis</keyword>
<keyword evidence="3" id="KW-0812">Transmembrane</keyword>
<feature type="transmembrane region" description="Helical" evidence="3">
    <location>
        <begin position="552"/>
        <end position="571"/>
    </location>
</feature>
<name>A0ABW6AP03_9BACT</name>
<organism evidence="5 6">
    <name type="scientific">Spirosoma flavum</name>
    <dbReference type="NCBI Taxonomy" id="2048557"/>
    <lineage>
        <taxon>Bacteria</taxon>
        <taxon>Pseudomonadati</taxon>
        <taxon>Bacteroidota</taxon>
        <taxon>Cytophagia</taxon>
        <taxon>Cytophagales</taxon>
        <taxon>Cytophagaceae</taxon>
        <taxon>Spirosoma</taxon>
    </lineage>
</organism>
<gene>
    <name evidence="5" type="primary">ccsA</name>
    <name evidence="5" type="ORF">ACFS25_21360</name>
</gene>
<feature type="transmembrane region" description="Helical" evidence="3">
    <location>
        <begin position="338"/>
        <end position="357"/>
    </location>
</feature>
<feature type="transmembrane region" description="Helical" evidence="3">
    <location>
        <begin position="853"/>
        <end position="873"/>
    </location>
</feature>
<evidence type="ECO:0000259" key="4">
    <source>
        <dbReference type="Pfam" id="PF01578"/>
    </source>
</evidence>
<evidence type="ECO:0000313" key="5">
    <source>
        <dbReference type="EMBL" id="MFD2936344.1"/>
    </source>
</evidence>
<keyword evidence="6" id="KW-1185">Reference proteome</keyword>
<feature type="transmembrane region" description="Helical" evidence="3">
    <location>
        <begin position="88"/>
        <end position="109"/>
    </location>
</feature>
<proteinExistence type="inferred from homology"/>
<evidence type="ECO:0000256" key="3">
    <source>
        <dbReference type="SAM" id="Phobius"/>
    </source>
</evidence>
<evidence type="ECO:0000256" key="2">
    <source>
        <dbReference type="ARBA" id="ARBA00022748"/>
    </source>
</evidence>
<dbReference type="RefSeq" id="WP_381505060.1">
    <property type="nucleotide sequence ID" value="NZ_JBHUOM010000023.1"/>
</dbReference>
<dbReference type="Pfam" id="PF01578">
    <property type="entry name" value="Cytochrom_C_asm"/>
    <property type="match status" value="1"/>
</dbReference>
<feature type="transmembrane region" description="Helical" evidence="3">
    <location>
        <begin position="170"/>
        <end position="190"/>
    </location>
</feature>
<dbReference type="PANTHER" id="PTHR43653">
    <property type="entry name" value="CYTOCHROME C ASSEMBLY PROTEIN-RELATED"/>
    <property type="match status" value="1"/>
</dbReference>
<feature type="transmembrane region" description="Helical" evidence="3">
    <location>
        <begin position="499"/>
        <end position="517"/>
    </location>
</feature>
<accession>A0ABW6AP03</accession>
<comment type="similarity">
    <text evidence="1">Belongs to the CcmF/CycK/Ccl1/NrfE/CcsA family.</text>
</comment>
<feature type="transmembrane region" description="Helical" evidence="3">
    <location>
        <begin position="417"/>
        <end position="442"/>
    </location>
</feature>
<evidence type="ECO:0000313" key="6">
    <source>
        <dbReference type="Proteomes" id="UP001597512"/>
    </source>
</evidence>
<feature type="domain" description="Cytochrome c assembly protein" evidence="4">
    <location>
        <begin position="139"/>
        <end position="361"/>
    </location>
</feature>
<feature type="transmembrane region" description="Helical" evidence="3">
    <location>
        <begin position="377"/>
        <end position="397"/>
    </location>
</feature>
<feature type="transmembrane region" description="Helical" evidence="3">
    <location>
        <begin position="243"/>
        <end position="262"/>
    </location>
</feature>
<reference evidence="6" key="1">
    <citation type="journal article" date="2019" name="Int. J. Syst. Evol. Microbiol.">
        <title>The Global Catalogue of Microorganisms (GCM) 10K type strain sequencing project: providing services to taxonomists for standard genome sequencing and annotation.</title>
        <authorList>
            <consortium name="The Broad Institute Genomics Platform"/>
            <consortium name="The Broad Institute Genome Sequencing Center for Infectious Disease"/>
            <person name="Wu L."/>
            <person name="Ma J."/>
        </authorList>
    </citation>
    <scope>NUCLEOTIDE SEQUENCE [LARGE SCALE GENOMIC DNA]</scope>
    <source>
        <strain evidence="6">KCTC 52490</strain>
    </source>
</reference>
<dbReference type="PANTHER" id="PTHR43653:SF1">
    <property type="entry name" value="CYTOCHROME C-TYPE BIOGENESIS PROTEIN CCMF"/>
    <property type="match status" value="1"/>
</dbReference>
<dbReference type="PRINTS" id="PR01410">
    <property type="entry name" value="CCBIOGENESIS"/>
</dbReference>